<reference evidence="1 2" key="1">
    <citation type="journal article" date="2018" name="PLoS ONE">
        <title>The draft genome of Kipferlia bialata reveals reductive genome evolution in fornicate parasites.</title>
        <authorList>
            <person name="Tanifuji G."/>
            <person name="Takabayashi S."/>
            <person name="Kume K."/>
            <person name="Takagi M."/>
            <person name="Nakayama T."/>
            <person name="Kamikawa R."/>
            <person name="Inagaki Y."/>
            <person name="Hashimoto T."/>
        </authorList>
    </citation>
    <scope>NUCLEOTIDE SEQUENCE [LARGE SCALE GENOMIC DNA]</scope>
    <source>
        <strain evidence="1">NY0173</strain>
    </source>
</reference>
<dbReference type="AlphaFoldDB" id="A0A391P4L0"/>
<dbReference type="Proteomes" id="UP000265618">
    <property type="component" value="Unassembled WGS sequence"/>
</dbReference>
<comment type="caution">
    <text evidence="1">The sequence shown here is derived from an EMBL/GenBank/DDBJ whole genome shotgun (WGS) entry which is preliminary data.</text>
</comment>
<evidence type="ECO:0000313" key="1">
    <source>
        <dbReference type="EMBL" id="GCA64939.1"/>
    </source>
</evidence>
<keyword evidence="2" id="KW-1185">Reference proteome</keyword>
<protein>
    <submittedName>
        <fullName evidence="1">Uncharacterized protein</fullName>
    </submittedName>
</protein>
<dbReference type="EMBL" id="BDIP01009110">
    <property type="protein sequence ID" value="GCA64939.1"/>
    <property type="molecule type" value="Genomic_DNA"/>
</dbReference>
<proteinExistence type="predicted"/>
<evidence type="ECO:0000313" key="2">
    <source>
        <dbReference type="Proteomes" id="UP000265618"/>
    </source>
</evidence>
<sequence>MLINFIRLASSLTCCFYIHCENYRLAFIIYCLGSGTCFAELFHID</sequence>
<feature type="non-terminal residue" evidence="1">
    <location>
        <position position="1"/>
    </location>
</feature>
<name>A0A391P4L0_9EUKA</name>
<organism evidence="1 2">
    <name type="scientific">Kipferlia bialata</name>
    <dbReference type="NCBI Taxonomy" id="797122"/>
    <lineage>
        <taxon>Eukaryota</taxon>
        <taxon>Metamonada</taxon>
        <taxon>Carpediemonas-like organisms</taxon>
        <taxon>Kipferlia</taxon>
    </lineage>
</organism>
<gene>
    <name evidence="1" type="ORF">KIPB_015787</name>
</gene>
<accession>A0A391P4L0</accession>